<name>A0A7W9SEW1_9FIRM</name>
<evidence type="ECO:0000313" key="1">
    <source>
        <dbReference type="EMBL" id="MBB6040888.1"/>
    </source>
</evidence>
<dbReference type="InterPro" id="IPR026906">
    <property type="entry name" value="LRR_5"/>
</dbReference>
<dbReference type="Proteomes" id="UP000522163">
    <property type="component" value="Unassembled WGS sequence"/>
</dbReference>
<comment type="caution">
    <text evidence="1">The sequence shown here is derived from an EMBL/GenBank/DDBJ whole genome shotgun (WGS) entry which is preliminary data.</text>
</comment>
<evidence type="ECO:0008006" key="3">
    <source>
        <dbReference type="Google" id="ProtNLM"/>
    </source>
</evidence>
<reference evidence="1 2" key="1">
    <citation type="submission" date="2020-08" db="EMBL/GenBank/DDBJ databases">
        <title>Genomic Encyclopedia of Type Strains, Phase IV (KMG-IV): sequencing the most valuable type-strain genomes for metagenomic binning, comparative biology and taxonomic classification.</title>
        <authorList>
            <person name="Goeker M."/>
        </authorList>
    </citation>
    <scope>NUCLEOTIDE SEQUENCE [LARGE SCALE GENOMIC DNA]</scope>
    <source>
        <strain evidence="1 2">DSM 17245</strain>
    </source>
</reference>
<organism evidence="1 2">
    <name type="scientific">Oribacterium sinus</name>
    <dbReference type="NCBI Taxonomy" id="237576"/>
    <lineage>
        <taxon>Bacteria</taxon>
        <taxon>Bacillati</taxon>
        <taxon>Bacillota</taxon>
        <taxon>Clostridia</taxon>
        <taxon>Lachnospirales</taxon>
        <taxon>Lachnospiraceae</taxon>
        <taxon>Oribacterium</taxon>
    </lineage>
</organism>
<accession>A0A7W9SEW1</accession>
<sequence>MGFLFEEKEDRNGKYAEITGYEGRIRHLLIPKMVENEAGLILPVRVIGSHAFDGREDLCSVELPETVHTLRSFSFFNCVHLSHIRLFDSIEEYYDGSFRQCRSLQEIDVHLLREGRFQILRDILGDSDRQILLHLTMEKGECALLFPGYVDKVRENTMARQIHDTIEGCGYSYRQTVGRSQIDFRLYDKHFQRATYDTKEAAVLIALCRLRYPMELLDWAKEEYLHFLKEEGEFSISFLLEEGEEEWIRYYLSLEILSKEACEKALSLLWKQERPELTALFLAYQEKHFPKKKEEMFFDISDL</sequence>
<dbReference type="RefSeq" id="WP_183683303.1">
    <property type="nucleotide sequence ID" value="NZ_JACHHH010000003.1"/>
</dbReference>
<dbReference type="InterPro" id="IPR032675">
    <property type="entry name" value="LRR_dom_sf"/>
</dbReference>
<dbReference type="GeneID" id="85014410"/>
<protein>
    <recommendedName>
        <fullName evidence="3">Leucine rich repeat-containing protein</fullName>
    </recommendedName>
</protein>
<evidence type="ECO:0000313" key="2">
    <source>
        <dbReference type="Proteomes" id="UP000522163"/>
    </source>
</evidence>
<dbReference type="Gene3D" id="3.80.10.10">
    <property type="entry name" value="Ribonuclease Inhibitor"/>
    <property type="match status" value="1"/>
</dbReference>
<dbReference type="AlphaFoldDB" id="A0A7W9SEW1"/>
<gene>
    <name evidence="1" type="ORF">HNQ46_000851</name>
</gene>
<dbReference type="EMBL" id="JACHHH010000003">
    <property type="protein sequence ID" value="MBB6040888.1"/>
    <property type="molecule type" value="Genomic_DNA"/>
</dbReference>
<dbReference type="Pfam" id="PF13306">
    <property type="entry name" value="LRR_5"/>
    <property type="match status" value="1"/>
</dbReference>
<proteinExistence type="predicted"/>